<accession>A0A0B7H446</accession>
<evidence type="ECO:0000313" key="3">
    <source>
        <dbReference type="Proteomes" id="UP000038055"/>
    </source>
</evidence>
<organism evidence="2 3">
    <name type="scientific">Capnocytophaga cynodegmi</name>
    <dbReference type="NCBI Taxonomy" id="28189"/>
    <lineage>
        <taxon>Bacteria</taxon>
        <taxon>Pseudomonadati</taxon>
        <taxon>Bacteroidota</taxon>
        <taxon>Flavobacteriia</taxon>
        <taxon>Flavobacteriales</taxon>
        <taxon>Flavobacteriaceae</taxon>
        <taxon>Capnocytophaga</taxon>
    </lineage>
</organism>
<sequence>MDFALVFVFLFLIVTFGYSAFEKIVDFKKSVIYYRDYLSNTFLGKYVAIILIFVIVAEVISTILFLGGIFEIFSLGAVFYGFYGLVIASSTLLCFLFGQRLAKDYEGARGIAIYFIICLIGLLVC</sequence>
<dbReference type="EMBL" id="CDOD01000001">
    <property type="protein sequence ID" value="CEN32403.1"/>
    <property type="molecule type" value="Genomic_DNA"/>
</dbReference>
<name>A0A0B7H446_9FLAO</name>
<proteinExistence type="predicted"/>
<evidence type="ECO:0000313" key="2">
    <source>
        <dbReference type="EMBL" id="CEN32403.1"/>
    </source>
</evidence>
<dbReference type="AlphaFoldDB" id="A0A0B7H446"/>
<keyword evidence="3" id="KW-1185">Reference proteome</keyword>
<evidence type="ECO:0008006" key="4">
    <source>
        <dbReference type="Google" id="ProtNLM"/>
    </source>
</evidence>
<dbReference type="STRING" id="28189.CCYN74_10014"/>
<dbReference type="eggNOG" id="ENOG5032SHJ">
    <property type="taxonomic scope" value="Bacteria"/>
</dbReference>
<keyword evidence="1" id="KW-0812">Transmembrane</keyword>
<dbReference type="RefSeq" id="WP_041989381.1">
    <property type="nucleotide sequence ID" value="NZ_CDOD01000001.1"/>
</dbReference>
<evidence type="ECO:0000256" key="1">
    <source>
        <dbReference type="SAM" id="Phobius"/>
    </source>
</evidence>
<dbReference type="Proteomes" id="UP000038055">
    <property type="component" value="Unassembled WGS sequence"/>
</dbReference>
<keyword evidence="1" id="KW-0472">Membrane</keyword>
<feature type="transmembrane region" description="Helical" evidence="1">
    <location>
        <begin position="107"/>
        <end position="124"/>
    </location>
</feature>
<keyword evidence="1" id="KW-1133">Transmembrane helix</keyword>
<reference evidence="3" key="1">
    <citation type="submission" date="2015-01" db="EMBL/GenBank/DDBJ databases">
        <authorList>
            <person name="MANFREDI Pablo"/>
        </authorList>
    </citation>
    <scope>NUCLEOTIDE SEQUENCE [LARGE SCALE GENOMIC DNA]</scope>
    <source>
        <strain evidence="3">Ccyn2B</strain>
    </source>
</reference>
<feature type="transmembrane region" description="Helical" evidence="1">
    <location>
        <begin position="78"/>
        <end position="101"/>
    </location>
</feature>
<gene>
    <name evidence="2" type="ORF">CCYN2B_10058</name>
</gene>
<protein>
    <recommendedName>
        <fullName evidence="4">DoxX family protein</fullName>
    </recommendedName>
</protein>
<feature type="transmembrane region" description="Helical" evidence="1">
    <location>
        <begin position="43"/>
        <end position="66"/>
    </location>
</feature>